<dbReference type="InterPro" id="IPR036890">
    <property type="entry name" value="HATPase_C_sf"/>
</dbReference>
<dbReference type="InterPro" id="IPR003661">
    <property type="entry name" value="HisK_dim/P_dom"/>
</dbReference>
<keyword evidence="7 19" id="KW-0808">Transferase</keyword>
<evidence type="ECO:0000256" key="14">
    <source>
        <dbReference type="ARBA" id="ARBA00023136"/>
    </source>
</evidence>
<dbReference type="InterPro" id="IPR004358">
    <property type="entry name" value="Sig_transdc_His_kin-like_C"/>
</dbReference>
<dbReference type="EMBL" id="CADIJZ010000005">
    <property type="protein sequence ID" value="CAB3663228.1"/>
    <property type="molecule type" value="Genomic_DNA"/>
</dbReference>
<evidence type="ECO:0000256" key="13">
    <source>
        <dbReference type="ARBA" id="ARBA00023012"/>
    </source>
</evidence>
<evidence type="ECO:0000256" key="16">
    <source>
        <dbReference type="SAM" id="Coils"/>
    </source>
</evidence>
<dbReference type="InterPro" id="IPR017055">
    <property type="entry name" value="Sig_transdc_His_kinase_DctB"/>
</dbReference>
<keyword evidence="10 20" id="KW-0418">Kinase</keyword>
<evidence type="ECO:0000313" key="20">
    <source>
        <dbReference type="EMBL" id="PMS31376.1"/>
    </source>
</evidence>
<proteinExistence type="predicted"/>
<reference evidence="19 22" key="2">
    <citation type="submission" date="2020-04" db="EMBL/GenBank/DDBJ databases">
        <authorList>
            <person name="De Canck E."/>
        </authorList>
    </citation>
    <scope>NUCLEOTIDE SEQUENCE [LARGE SCALE GENOMIC DNA]</scope>
    <source>
        <strain evidence="19 22">LMG 27174</strain>
    </source>
</reference>
<dbReference type="AlphaFoldDB" id="A0A2N7WPL6"/>
<name>A0A2N7WPL6_9BURK</name>
<evidence type="ECO:0000256" key="12">
    <source>
        <dbReference type="ARBA" id="ARBA00022989"/>
    </source>
</evidence>
<feature type="transmembrane region" description="Helical" evidence="17">
    <location>
        <begin position="43"/>
        <end position="65"/>
    </location>
</feature>
<dbReference type="Pfam" id="PF02518">
    <property type="entry name" value="HATPase_c"/>
    <property type="match status" value="1"/>
</dbReference>
<dbReference type="PRINTS" id="PR00344">
    <property type="entry name" value="BCTRLSENSOR"/>
</dbReference>
<keyword evidence="5" id="KW-0997">Cell inner membrane</keyword>
<protein>
    <recommendedName>
        <fullName evidence="15">C4-dicarboxylate transport sensor protein DctB</fullName>
        <ecNumber evidence="3">2.7.13.3</ecNumber>
    </recommendedName>
</protein>
<dbReference type="PIRSF" id="PIRSF036431">
    <property type="entry name" value="STHK_DctB"/>
    <property type="match status" value="1"/>
</dbReference>
<keyword evidence="16" id="KW-0175">Coiled coil</keyword>
<dbReference type="GO" id="GO:0005886">
    <property type="term" value="C:plasma membrane"/>
    <property type="evidence" value="ECO:0007669"/>
    <property type="project" value="UniProtKB-SubCell"/>
</dbReference>
<dbReference type="SUPFAM" id="SSF47384">
    <property type="entry name" value="Homodimeric domain of signal transducing histidine kinase"/>
    <property type="match status" value="1"/>
</dbReference>
<accession>A0A2N7WPL6</accession>
<dbReference type="GO" id="GO:0005524">
    <property type="term" value="F:ATP binding"/>
    <property type="evidence" value="ECO:0007669"/>
    <property type="project" value="UniProtKB-KW"/>
</dbReference>
<dbReference type="CDD" id="cd00082">
    <property type="entry name" value="HisKA"/>
    <property type="match status" value="1"/>
</dbReference>
<evidence type="ECO:0000256" key="15">
    <source>
        <dbReference type="ARBA" id="ARBA00073143"/>
    </source>
</evidence>
<keyword evidence="8 17" id="KW-0812">Transmembrane</keyword>
<evidence type="ECO:0000256" key="3">
    <source>
        <dbReference type="ARBA" id="ARBA00012438"/>
    </source>
</evidence>
<evidence type="ECO:0000256" key="10">
    <source>
        <dbReference type="ARBA" id="ARBA00022777"/>
    </source>
</evidence>
<comment type="catalytic activity">
    <reaction evidence="1">
        <text>ATP + protein L-histidine = ADP + protein N-phospho-L-histidine.</text>
        <dbReference type="EC" id="2.7.13.3"/>
    </reaction>
</comment>
<evidence type="ECO:0000256" key="5">
    <source>
        <dbReference type="ARBA" id="ARBA00022519"/>
    </source>
</evidence>
<evidence type="ECO:0000256" key="4">
    <source>
        <dbReference type="ARBA" id="ARBA00022475"/>
    </source>
</evidence>
<reference evidence="20 21" key="1">
    <citation type="submission" date="2018-01" db="EMBL/GenBank/DDBJ databases">
        <title>Whole genome analyses suggest that Burkholderia sensu lato contains two further novel genera in the rhizoxinica-symbiotica group Mycetohabitans gen. nov., and Trinickia gen. nov.: implications for the evolution of diazotrophy and nodulation in the Burkholderiaceae.</title>
        <authorList>
            <person name="Estrada-de los Santos P."/>
            <person name="Palmer M."/>
            <person name="Chavez-Ramirez B."/>
            <person name="Beukes C."/>
            <person name="Steenkamp E.T."/>
            <person name="Hirsch A.M."/>
            <person name="Manyaka P."/>
            <person name="Maluk M."/>
            <person name="Lafos M."/>
            <person name="Crook M."/>
            <person name="Gross E."/>
            <person name="Simon M.F."/>
            <person name="Bueno dos Reis Junior F."/>
            <person name="Poole P.S."/>
            <person name="Venter S.N."/>
            <person name="James E.K."/>
        </authorList>
    </citation>
    <scope>NUCLEOTIDE SEQUENCE [LARGE SCALE GENOMIC DNA]</scope>
    <source>
        <strain evidence="20 21">WSM 3937</strain>
    </source>
</reference>
<feature type="domain" description="Histidine kinase" evidence="18">
    <location>
        <begin position="426"/>
        <end position="661"/>
    </location>
</feature>
<evidence type="ECO:0000256" key="9">
    <source>
        <dbReference type="ARBA" id="ARBA00022741"/>
    </source>
</evidence>
<dbReference type="Gene3D" id="3.30.450.20">
    <property type="entry name" value="PAS domain"/>
    <property type="match status" value="2"/>
</dbReference>
<dbReference type="Gene3D" id="3.30.565.10">
    <property type="entry name" value="Histidine kinase-like ATPase, C-terminal domain"/>
    <property type="match status" value="1"/>
</dbReference>
<dbReference type="Gene3D" id="1.10.287.130">
    <property type="match status" value="1"/>
</dbReference>
<sequence>MQPVIARPTEAPSAEEAHADGASPYATISDHNRPDIANVTRRLLILFALVAGLVAACGLTYSIAWQSGIDSLRRNAAGRVDRTASSLKSTLERYESLPYLLAEHPIVQDVLVDPSPANVERANLYLEDLNRHARATVTYIIPLDGYCVAASNWHGPGSFIGAGYQFRPYFVDAIKGGVGRFFGIGTISQAPGYYISQPVRREGKIVGVAVVKLDLEWFQGADAYEPLLVTDDHGVIFLSSVPAWKYHTIRPLSGQVADSIYQARQYAQQPIAPLPVTIERTLEGNAQIVRIGGGRYAPRYLASRRGMGEPDWHLITMAPVSPVDADARNATIVTGFGYVSLVLLAFYWRMRRARVREVMRSRSLLQKAYAELNQRVAERTADLSQANEQLQKEVAERTRAEQELRAAHDELIQASKLAALGQMAAGITHELNQPLAALRGFSDNTRVLLERGDQASARENLEAIAALTERMGKITNQLKLFVGRARPRSARAPVVRALRNAVALLQKRLQGVELELAVFDVDSGVREPLDLADDHPELIAHCDDLRLEQVLINLLGNALDATAGMSPPRISVQIEVAAESLSFAVSDNGPGIPEDVLPRLFEPFFTTKEMGQGLGLGLAISSSIARDCGGTLVARNVSNGPNGTDLPEGGALFVLTLRRARVQTSHTADPLTTGS</sequence>
<dbReference type="OrthoDB" id="9772100at2"/>
<dbReference type="Pfam" id="PF00512">
    <property type="entry name" value="HisKA"/>
    <property type="match status" value="1"/>
</dbReference>
<keyword evidence="4" id="KW-1003">Cell membrane</keyword>
<dbReference type="InterPro" id="IPR003594">
    <property type="entry name" value="HATPase_dom"/>
</dbReference>
<dbReference type="SUPFAM" id="SSF103190">
    <property type="entry name" value="Sensory domain-like"/>
    <property type="match status" value="1"/>
</dbReference>
<dbReference type="InterPro" id="IPR005467">
    <property type="entry name" value="His_kinase_dom"/>
</dbReference>
<gene>
    <name evidence="19" type="primary">dctB_1</name>
    <name evidence="20" type="ORF">C0Z16_10450</name>
    <name evidence="19" type="ORF">LMG27174_01754</name>
</gene>
<dbReference type="InterPro" id="IPR036097">
    <property type="entry name" value="HisK_dim/P_sf"/>
</dbReference>
<dbReference type="EMBL" id="PNXY01000006">
    <property type="protein sequence ID" value="PMS31376.1"/>
    <property type="molecule type" value="Genomic_DNA"/>
</dbReference>
<evidence type="ECO:0000256" key="17">
    <source>
        <dbReference type="SAM" id="Phobius"/>
    </source>
</evidence>
<comment type="subcellular location">
    <subcellularLocation>
        <location evidence="2">Cell inner membrane</location>
        <topology evidence="2">Multi-pass membrane protein</topology>
    </subcellularLocation>
</comment>
<evidence type="ECO:0000313" key="19">
    <source>
        <dbReference type="EMBL" id="CAB3663228.1"/>
    </source>
</evidence>
<dbReference type="Proteomes" id="UP000494205">
    <property type="component" value="Unassembled WGS sequence"/>
</dbReference>
<evidence type="ECO:0000313" key="22">
    <source>
        <dbReference type="Proteomes" id="UP000494205"/>
    </source>
</evidence>
<dbReference type="RefSeq" id="WP_102632075.1">
    <property type="nucleotide sequence ID" value="NZ_CADIJZ010000005.1"/>
</dbReference>
<evidence type="ECO:0000313" key="21">
    <source>
        <dbReference type="Proteomes" id="UP000235659"/>
    </source>
</evidence>
<evidence type="ECO:0000256" key="11">
    <source>
        <dbReference type="ARBA" id="ARBA00022840"/>
    </source>
</evidence>
<organism evidence="19 22">
    <name type="scientific">Paraburkholderia rhynchosiae</name>
    <dbReference type="NCBI Taxonomy" id="487049"/>
    <lineage>
        <taxon>Bacteria</taxon>
        <taxon>Pseudomonadati</taxon>
        <taxon>Pseudomonadota</taxon>
        <taxon>Betaproteobacteria</taxon>
        <taxon>Burkholderiales</taxon>
        <taxon>Burkholderiaceae</taxon>
        <taxon>Paraburkholderia</taxon>
    </lineage>
</organism>
<keyword evidence="6" id="KW-0597">Phosphoprotein</keyword>
<evidence type="ECO:0000256" key="2">
    <source>
        <dbReference type="ARBA" id="ARBA00004429"/>
    </source>
</evidence>
<dbReference type="SMART" id="SM00388">
    <property type="entry name" value="HisKA"/>
    <property type="match status" value="1"/>
</dbReference>
<dbReference type="PANTHER" id="PTHR43065">
    <property type="entry name" value="SENSOR HISTIDINE KINASE"/>
    <property type="match status" value="1"/>
</dbReference>
<dbReference type="Gene3D" id="6.10.250.3020">
    <property type="match status" value="1"/>
</dbReference>
<evidence type="ECO:0000256" key="8">
    <source>
        <dbReference type="ARBA" id="ARBA00022692"/>
    </source>
</evidence>
<keyword evidence="11" id="KW-0067">ATP-binding</keyword>
<keyword evidence="21" id="KW-1185">Reference proteome</keyword>
<dbReference type="SMART" id="SM00387">
    <property type="entry name" value="HATPase_c"/>
    <property type="match status" value="1"/>
</dbReference>
<dbReference type="PROSITE" id="PS50109">
    <property type="entry name" value="HIS_KIN"/>
    <property type="match status" value="1"/>
</dbReference>
<evidence type="ECO:0000256" key="6">
    <source>
        <dbReference type="ARBA" id="ARBA00022553"/>
    </source>
</evidence>
<dbReference type="InterPro" id="IPR029151">
    <property type="entry name" value="Sensor-like_sf"/>
</dbReference>
<keyword evidence="14 17" id="KW-0472">Membrane</keyword>
<evidence type="ECO:0000256" key="7">
    <source>
        <dbReference type="ARBA" id="ARBA00022679"/>
    </source>
</evidence>
<keyword evidence="9" id="KW-0547">Nucleotide-binding</keyword>
<dbReference type="SUPFAM" id="SSF55874">
    <property type="entry name" value="ATPase domain of HSP90 chaperone/DNA topoisomerase II/histidine kinase"/>
    <property type="match status" value="1"/>
</dbReference>
<dbReference type="GO" id="GO:0000155">
    <property type="term" value="F:phosphorelay sensor kinase activity"/>
    <property type="evidence" value="ECO:0007669"/>
    <property type="project" value="InterPro"/>
</dbReference>
<dbReference type="FunFam" id="1.10.287.130:FF:000049">
    <property type="entry name" value="C4-dicarboxylate transport sensor protein DctB"/>
    <property type="match status" value="1"/>
</dbReference>
<dbReference type="PANTHER" id="PTHR43065:SF46">
    <property type="entry name" value="C4-DICARBOXYLATE TRANSPORT SENSOR PROTEIN DCTB"/>
    <property type="match status" value="1"/>
</dbReference>
<evidence type="ECO:0000256" key="1">
    <source>
        <dbReference type="ARBA" id="ARBA00000085"/>
    </source>
</evidence>
<dbReference type="EC" id="2.7.13.3" evidence="3"/>
<keyword evidence="13" id="KW-0902">Two-component regulatory system</keyword>
<evidence type="ECO:0000259" key="18">
    <source>
        <dbReference type="PROSITE" id="PS50109"/>
    </source>
</evidence>
<dbReference type="Proteomes" id="UP000235659">
    <property type="component" value="Unassembled WGS sequence"/>
</dbReference>
<keyword evidence="12 17" id="KW-1133">Transmembrane helix</keyword>
<feature type="coiled-coil region" evidence="16">
    <location>
        <begin position="369"/>
        <end position="417"/>
    </location>
</feature>